<organism evidence="4 5">
    <name type="scientific">Gregarina niphandrodes</name>
    <name type="common">Septate eugregarine</name>
    <dbReference type="NCBI Taxonomy" id="110365"/>
    <lineage>
        <taxon>Eukaryota</taxon>
        <taxon>Sar</taxon>
        <taxon>Alveolata</taxon>
        <taxon>Apicomplexa</taxon>
        <taxon>Conoidasida</taxon>
        <taxon>Gregarinasina</taxon>
        <taxon>Eugregarinorida</taxon>
        <taxon>Gregarinidae</taxon>
        <taxon>Gregarina</taxon>
    </lineage>
</organism>
<dbReference type="PROSITE" id="PS50158">
    <property type="entry name" value="ZF_CCHC"/>
    <property type="match status" value="1"/>
</dbReference>
<keyword evidence="1" id="KW-0479">Metal-binding</keyword>
<gene>
    <name evidence="4" type="ORF">GNI_173040</name>
</gene>
<dbReference type="RefSeq" id="XP_011133360.1">
    <property type="nucleotide sequence ID" value="XM_011135058.1"/>
</dbReference>
<evidence type="ECO:0000256" key="1">
    <source>
        <dbReference type="PROSITE-ProRule" id="PRU00047"/>
    </source>
</evidence>
<keyword evidence="1" id="KW-0863">Zinc-finger</keyword>
<dbReference type="AlphaFoldDB" id="A0A023AXR6"/>
<dbReference type="GO" id="GO:0008270">
    <property type="term" value="F:zinc ion binding"/>
    <property type="evidence" value="ECO:0007669"/>
    <property type="project" value="UniProtKB-KW"/>
</dbReference>
<protein>
    <recommendedName>
        <fullName evidence="3">CCHC-type domain-containing protein</fullName>
    </recommendedName>
</protein>
<evidence type="ECO:0000256" key="2">
    <source>
        <dbReference type="SAM" id="MobiDB-lite"/>
    </source>
</evidence>
<dbReference type="GO" id="GO:0003676">
    <property type="term" value="F:nucleic acid binding"/>
    <property type="evidence" value="ECO:0007669"/>
    <property type="project" value="InterPro"/>
</dbReference>
<reference evidence="4" key="1">
    <citation type="submission" date="2013-12" db="EMBL/GenBank/DDBJ databases">
        <authorList>
            <person name="Omoto C.K."/>
            <person name="Sibley D."/>
            <person name="Venepally P."/>
            <person name="Hadjithomas M."/>
            <person name="Karamycheva S."/>
            <person name="Brunk B."/>
            <person name="Roos D."/>
            <person name="Caler E."/>
            <person name="Lorenzi H."/>
        </authorList>
    </citation>
    <scope>NUCLEOTIDE SEQUENCE</scope>
</reference>
<evidence type="ECO:0000259" key="3">
    <source>
        <dbReference type="PROSITE" id="PS50158"/>
    </source>
</evidence>
<feature type="compositionally biased region" description="Basic residues" evidence="2">
    <location>
        <begin position="151"/>
        <end position="160"/>
    </location>
</feature>
<evidence type="ECO:0000313" key="4">
    <source>
        <dbReference type="EMBL" id="EZG43419.1"/>
    </source>
</evidence>
<sequence>MLYALQECSNCHKRGHETKDCRVRVFDSKYGSLGIEVYEKGNQLIISTPTPNARKALPLRHMFKWSLPIKGTRTQVDVERYSTFRVHQDKFRSKDPNRSNNRARDHSTKTRNYQDKFRSKDPNRSNNRARDHSAKTRNYQRQNFTKDGRCRQSRRHGACL</sequence>
<dbReference type="GeneID" id="22915903"/>
<dbReference type="VEuPathDB" id="CryptoDB:GNI_173040"/>
<keyword evidence="5" id="KW-1185">Reference proteome</keyword>
<feature type="domain" description="CCHC-type" evidence="3">
    <location>
        <begin position="8"/>
        <end position="22"/>
    </location>
</feature>
<keyword evidence="1" id="KW-0862">Zinc</keyword>
<dbReference type="EMBL" id="AFNH02001298">
    <property type="protein sequence ID" value="EZG43419.1"/>
    <property type="molecule type" value="Genomic_DNA"/>
</dbReference>
<evidence type="ECO:0000313" key="5">
    <source>
        <dbReference type="Proteomes" id="UP000019763"/>
    </source>
</evidence>
<dbReference type="InterPro" id="IPR001878">
    <property type="entry name" value="Znf_CCHC"/>
</dbReference>
<name>A0A023AXR6_GRENI</name>
<proteinExistence type="predicted"/>
<comment type="caution">
    <text evidence="4">The sequence shown here is derived from an EMBL/GenBank/DDBJ whole genome shotgun (WGS) entry which is preliminary data.</text>
</comment>
<feature type="compositionally biased region" description="Basic and acidic residues" evidence="2">
    <location>
        <begin position="89"/>
        <end position="134"/>
    </location>
</feature>
<feature type="region of interest" description="Disordered" evidence="2">
    <location>
        <begin position="89"/>
        <end position="160"/>
    </location>
</feature>
<accession>A0A023AXR6</accession>
<dbReference type="Proteomes" id="UP000019763">
    <property type="component" value="Unassembled WGS sequence"/>
</dbReference>